<dbReference type="Proteomes" id="UP000094761">
    <property type="component" value="Unassembled WGS sequence"/>
</dbReference>
<dbReference type="AlphaFoldDB" id="A0A178JD48"/>
<dbReference type="GeneID" id="78074707"/>
<keyword evidence="4" id="KW-1185">Reference proteome</keyword>
<name>A0A178JD48_9VIBR</name>
<evidence type="ECO:0000313" key="2">
    <source>
        <dbReference type="EMBL" id="OAN00165.1"/>
    </source>
</evidence>
<protein>
    <recommendedName>
        <fullName evidence="5">C-type lysozyme inhibitor domain-containing protein</fullName>
    </recommendedName>
</protein>
<evidence type="ECO:0008006" key="5">
    <source>
        <dbReference type="Google" id="ProtNLM"/>
    </source>
</evidence>
<dbReference type="Proteomes" id="UP001150001">
    <property type="component" value="Unassembled WGS sequence"/>
</dbReference>
<dbReference type="PROSITE" id="PS51257">
    <property type="entry name" value="PROKAR_LIPOPROTEIN"/>
    <property type="match status" value="1"/>
</dbReference>
<reference evidence="2 3" key="1">
    <citation type="submission" date="2016-03" db="EMBL/GenBank/DDBJ databases">
        <title>Draft genome sequence of the Vibrio tubiashii subs. europaeus.</title>
        <authorList>
            <person name="Spinard E."/>
            <person name="Dubert J."/>
            <person name="Nelson D.R."/>
            <person name="Barja J.L."/>
        </authorList>
    </citation>
    <scope>NUCLEOTIDE SEQUENCE [LARGE SCALE GENOMIC DNA]</scope>
    <source>
        <strain evidence="3">PP-638</strain>
        <strain evidence="2">PP2-638</strain>
    </source>
</reference>
<evidence type="ECO:0000313" key="4">
    <source>
        <dbReference type="Proteomes" id="UP001150001"/>
    </source>
</evidence>
<accession>A0A178JD48</accession>
<organism evidence="2 3">
    <name type="scientific">Vibrio europaeus</name>
    <dbReference type="NCBI Taxonomy" id="300876"/>
    <lineage>
        <taxon>Bacteria</taxon>
        <taxon>Pseudomonadati</taxon>
        <taxon>Pseudomonadota</taxon>
        <taxon>Gammaproteobacteria</taxon>
        <taxon>Vibrionales</taxon>
        <taxon>Vibrionaceae</taxon>
        <taxon>Vibrio</taxon>
        <taxon>Vibrio oreintalis group</taxon>
    </lineage>
</organism>
<dbReference type="EMBL" id="JAPFIT010000003">
    <property type="protein sequence ID" value="MDC5738490.1"/>
    <property type="molecule type" value="Genomic_DNA"/>
</dbReference>
<dbReference type="EMBL" id="LUAX01000001">
    <property type="protein sequence ID" value="OAN00165.1"/>
    <property type="molecule type" value="Genomic_DNA"/>
</dbReference>
<reference evidence="1" key="2">
    <citation type="submission" date="2022-11" db="EMBL/GenBank/DDBJ databases">
        <title>Role of the vibriolysin VemA secreted by the emergent pathogen Vibrio europaeus in the colonization of Manila clam mucus.</title>
        <authorList>
            <person name="Martinez C."/>
            <person name="Rodriguez S."/>
            <person name="Vences A."/>
            <person name="Barja J.L."/>
            <person name="Toranzo A.E."/>
            <person name="Dubert J."/>
        </authorList>
    </citation>
    <scope>NUCLEOTIDE SEQUENCE</scope>
    <source>
        <strain evidence="1">3454</strain>
    </source>
</reference>
<gene>
    <name evidence="2" type="ORF">AZ468_03300</name>
    <name evidence="1" type="ORF">OPW20_00325</name>
</gene>
<proteinExistence type="predicted"/>
<comment type="caution">
    <text evidence="2">The sequence shown here is derived from an EMBL/GenBank/DDBJ whole genome shotgun (WGS) entry which is preliminary data.</text>
</comment>
<sequence>MKKLIAIIPLALALVGCGQPDAVLECNITDDLKSTLVFDDGTVTVTTQDGTKEHNYYESGNEIVRYYEAPDLDTTYLKNTTTGKNGERNPQVLSHTNNNWITLRGCVMY</sequence>
<dbReference type="RefSeq" id="WP_069666112.1">
    <property type="nucleotide sequence ID" value="NZ_JAPFIM010000017.1"/>
</dbReference>
<evidence type="ECO:0000313" key="1">
    <source>
        <dbReference type="EMBL" id="MDC5738490.1"/>
    </source>
</evidence>
<evidence type="ECO:0000313" key="3">
    <source>
        <dbReference type="Proteomes" id="UP000094761"/>
    </source>
</evidence>